<sequence>MDGRSQAFNARRNRNSILQTAGDALGIRMNKKKRMSIRQPPALVDDVVLEISAAKNNINYDYTAVQESVDDSTERERLRDAAAQAVGLPQPQVVEDHSTSLNAHGVEEQVARLPTFPATLSDLQTLIHTSATASKYCPVSSPLLRLSRSKQWKTRHIALTTVRPRRELGGSQSHIHLFKTSAPHDREIERMSITQDSVVYIADEEFLGGRKFVIKVGGTTAHASNLKRDENSAGSTWLLQMPDASQMQRWIDFIKGAVLMQRAEQAGVGPVLYQNTYNNVGPELKGDVDVILSMGKQGLFTAPSTVPTGNSFETTAASNPAEEFTTSVLQRHDSANAKAVFNGRPPSRHMSISGSSIATALASPTHHPSQGSLQNTIHEAESSTQEVSSGKVTRDSTLFNIFRPTSPIQPAPLKSTLSPPLSPTLQHTPMDENVLSSPSTLTSRFSGPISPRHGHHSSSLSADWDFVDGGSFPSVTTKRIMQVTQTALAPPPRKRPLTNGGLPNRQGTPPKDQSEPKRLSTPPAVVTRRSLDDEGEHSFGDVIGQSSFTESSATGQDGQEDTGPELSNTTPISETDRDEASFAQPIPSPMAQHTPPLLPSCSSSFGVNTSAKTATLEHLASNASRPSTPSLHSEQHEHYTEEDVRPMEGDAEYISHFHLPTGSSRRSRMSGIPKQSPPPLGPPPLGPPPAIPIFQSPPFPAQSPSHDYSSSERPGSSSSIPSTVPSLHMGLSLTSKRMSIMTTSDAPSFQSTESSGGASQSNKNPNGSIGSNRLSTSGQGSRGYAYPPPRPAPSQALPLPPAPLDDINSIGGKHRHSLSGRVRSTSPNSTSGPSARSEFISRMVRHSVGPAAPPPTTALPPRPEMDDDFGYHPSSDVSQSPSNGVKPLFSIPGSPRRISTTLPAMQPPPLRPLPPTPNKVDDHRPVSPSRSVNSDRSTRSTPVAFSSNRMSSIKARFRMKSQPTQPSGSTLDYQRLPPAPPPPSVPPPAAPGEIEGTKHQHIRASTDSQAYSRMSGESAIHRRESSIANYSGGLPSPTSPTMQAYTTLTGMRSSIPQPAAMPLSPPPRRNSRASRDLTPQEKEKWKAVVESLDEDKPVVPYQSNAPVRHSALNLPDANAFI</sequence>
<comment type="caution">
    <text evidence="3">The sequence shown here is derived from an EMBL/GenBank/DDBJ whole genome shotgun (WGS) entry which is preliminary data.</text>
</comment>
<dbReference type="OMA" id="FALSKQW"/>
<feature type="domain" description="PH" evidence="2">
    <location>
        <begin position="137"/>
        <end position="261"/>
    </location>
</feature>
<proteinExistence type="predicted"/>
<feature type="compositionally biased region" description="Basic and acidic residues" evidence="1">
    <location>
        <begin position="529"/>
        <end position="539"/>
    </location>
</feature>
<feature type="compositionally biased region" description="Polar residues" evidence="1">
    <location>
        <begin position="366"/>
        <end position="399"/>
    </location>
</feature>
<feature type="compositionally biased region" description="Polar residues" evidence="1">
    <location>
        <begin position="732"/>
        <end position="779"/>
    </location>
</feature>
<feature type="compositionally biased region" description="Polar residues" evidence="1">
    <location>
        <begin position="544"/>
        <end position="557"/>
    </location>
</feature>
<evidence type="ECO:0000256" key="1">
    <source>
        <dbReference type="SAM" id="MobiDB-lite"/>
    </source>
</evidence>
<gene>
    <name evidence="3" type="ORF">PIIN_01619</name>
</gene>
<dbReference type="Proteomes" id="UP000007148">
    <property type="component" value="Unassembled WGS sequence"/>
</dbReference>
<evidence type="ECO:0000259" key="2">
    <source>
        <dbReference type="SMART" id="SM00233"/>
    </source>
</evidence>
<dbReference type="eggNOG" id="ENOG502SME4">
    <property type="taxonomic scope" value="Eukaryota"/>
</dbReference>
<reference evidence="3 4" key="1">
    <citation type="journal article" date="2011" name="PLoS Pathog.">
        <title>Endophytic Life Strategies Decoded by Genome and Transcriptome Analyses of the Mutualistic Root Symbiont Piriformospora indica.</title>
        <authorList>
            <person name="Zuccaro A."/>
            <person name="Lahrmann U."/>
            <person name="Guldener U."/>
            <person name="Langen G."/>
            <person name="Pfiffi S."/>
            <person name="Biedenkopf D."/>
            <person name="Wong P."/>
            <person name="Samans B."/>
            <person name="Grimm C."/>
            <person name="Basiewicz M."/>
            <person name="Murat C."/>
            <person name="Martin F."/>
            <person name="Kogel K.H."/>
        </authorList>
    </citation>
    <scope>NUCLEOTIDE SEQUENCE [LARGE SCALE GENOMIC DNA]</scope>
    <source>
        <strain evidence="3 4">DSM 11827</strain>
    </source>
</reference>
<feature type="region of interest" description="Disordered" evidence="1">
    <location>
        <begin position="484"/>
        <end position="1085"/>
    </location>
</feature>
<feature type="compositionally biased region" description="Pro residues" evidence="1">
    <location>
        <begin position="786"/>
        <end position="803"/>
    </location>
</feature>
<feature type="compositionally biased region" description="Low complexity" evidence="1">
    <location>
        <begin position="411"/>
        <end position="428"/>
    </location>
</feature>
<feature type="compositionally biased region" description="Basic and acidic residues" evidence="1">
    <location>
        <begin position="1073"/>
        <end position="1085"/>
    </location>
</feature>
<feature type="compositionally biased region" description="Polar residues" evidence="1">
    <location>
        <begin position="434"/>
        <end position="445"/>
    </location>
</feature>
<feature type="compositionally biased region" description="Polar residues" evidence="1">
    <location>
        <begin position="600"/>
        <end position="613"/>
    </location>
</feature>
<dbReference type="InParanoid" id="G4T902"/>
<protein>
    <recommendedName>
        <fullName evidence="2">PH domain-containing protein</fullName>
    </recommendedName>
</protein>
<feature type="compositionally biased region" description="Polar residues" evidence="1">
    <location>
        <begin position="822"/>
        <end position="834"/>
    </location>
</feature>
<feature type="compositionally biased region" description="Pro residues" evidence="1">
    <location>
        <begin position="675"/>
        <end position="701"/>
    </location>
</feature>
<dbReference type="HOGENOM" id="CLU_004467_0_0_1"/>
<dbReference type="EMBL" id="CAFZ01000020">
    <property type="protein sequence ID" value="CCA67795.1"/>
    <property type="molecule type" value="Genomic_DNA"/>
</dbReference>
<feature type="compositionally biased region" description="Pro residues" evidence="1">
    <location>
        <begin position="905"/>
        <end position="917"/>
    </location>
</feature>
<feature type="compositionally biased region" description="Polar residues" evidence="1">
    <location>
        <begin position="621"/>
        <end position="632"/>
    </location>
</feature>
<keyword evidence="4" id="KW-1185">Reference proteome</keyword>
<feature type="compositionally biased region" description="Polar residues" evidence="1">
    <location>
        <begin position="1003"/>
        <end position="1012"/>
    </location>
</feature>
<evidence type="ECO:0000313" key="4">
    <source>
        <dbReference type="Proteomes" id="UP000007148"/>
    </source>
</evidence>
<feature type="compositionally biased region" description="Pro residues" evidence="1">
    <location>
        <begin position="851"/>
        <end position="862"/>
    </location>
</feature>
<dbReference type="STRING" id="1109443.G4T902"/>
<feature type="compositionally biased region" description="Basic and acidic residues" evidence="1">
    <location>
        <begin position="633"/>
        <end position="648"/>
    </location>
</feature>
<dbReference type="AlphaFoldDB" id="G4T902"/>
<feature type="compositionally biased region" description="Low complexity" evidence="1">
    <location>
        <begin position="711"/>
        <end position="726"/>
    </location>
</feature>
<feature type="compositionally biased region" description="Polar residues" evidence="1">
    <location>
        <begin position="928"/>
        <end position="951"/>
    </location>
</feature>
<feature type="compositionally biased region" description="Pro residues" evidence="1">
    <location>
        <begin position="977"/>
        <end position="990"/>
    </location>
</feature>
<dbReference type="SUPFAM" id="SSF50729">
    <property type="entry name" value="PH domain-like"/>
    <property type="match status" value="1"/>
</dbReference>
<dbReference type="SMART" id="SM00233">
    <property type="entry name" value="PH"/>
    <property type="match status" value="1"/>
</dbReference>
<organism evidence="3 4">
    <name type="scientific">Serendipita indica (strain DSM 11827)</name>
    <name type="common">Root endophyte fungus</name>
    <name type="synonym">Piriformospora indica</name>
    <dbReference type="NCBI Taxonomy" id="1109443"/>
    <lineage>
        <taxon>Eukaryota</taxon>
        <taxon>Fungi</taxon>
        <taxon>Dikarya</taxon>
        <taxon>Basidiomycota</taxon>
        <taxon>Agaricomycotina</taxon>
        <taxon>Agaricomycetes</taxon>
        <taxon>Sebacinales</taxon>
        <taxon>Serendipitaceae</taxon>
        <taxon>Serendipita</taxon>
    </lineage>
</organism>
<dbReference type="InterPro" id="IPR001849">
    <property type="entry name" value="PH_domain"/>
</dbReference>
<name>G4T902_SERID</name>
<dbReference type="OrthoDB" id="3256387at2759"/>
<feature type="region of interest" description="Disordered" evidence="1">
    <location>
        <begin position="361"/>
        <end position="466"/>
    </location>
</feature>
<accession>G4T902</accession>
<feature type="compositionally biased region" description="Polar residues" evidence="1">
    <location>
        <begin position="1039"/>
        <end position="1055"/>
    </location>
</feature>
<evidence type="ECO:0000313" key="3">
    <source>
        <dbReference type="EMBL" id="CCA67795.1"/>
    </source>
</evidence>
<feature type="compositionally biased region" description="Polar residues" evidence="1">
    <location>
        <begin position="961"/>
        <end position="972"/>
    </location>
</feature>